<sequence length="104" mass="11267">MIELTSEERETTSLIVKLWSQWVRSESPLSELGRRCGLGTAGLDGRRAVAAACGLIVTSGKWLVCAECGKVTHGLQPSVVGEYRQSLIEIGESETIIRACFRAS</sequence>
<protein>
    <submittedName>
        <fullName evidence="1">ABC-type putative branched-chain amino acidtransporter</fullName>
    </submittedName>
</protein>
<dbReference type="Proteomes" id="UP000325081">
    <property type="component" value="Unassembled WGS sequence"/>
</dbReference>
<dbReference type="OrthoDB" id="282152at2759"/>
<name>A0A5A7PV40_STRAF</name>
<reference evidence="2" key="1">
    <citation type="journal article" date="2019" name="Curr. Biol.">
        <title>Genome Sequence of Striga asiatica Provides Insight into the Evolution of Plant Parasitism.</title>
        <authorList>
            <person name="Yoshida S."/>
            <person name="Kim S."/>
            <person name="Wafula E.K."/>
            <person name="Tanskanen J."/>
            <person name="Kim Y.M."/>
            <person name="Honaas L."/>
            <person name="Yang Z."/>
            <person name="Spallek T."/>
            <person name="Conn C.E."/>
            <person name="Ichihashi Y."/>
            <person name="Cheong K."/>
            <person name="Cui S."/>
            <person name="Der J.P."/>
            <person name="Gundlach H."/>
            <person name="Jiao Y."/>
            <person name="Hori C."/>
            <person name="Ishida J.K."/>
            <person name="Kasahara H."/>
            <person name="Kiba T."/>
            <person name="Kim M.S."/>
            <person name="Koo N."/>
            <person name="Laohavisit A."/>
            <person name="Lee Y.H."/>
            <person name="Lumba S."/>
            <person name="McCourt P."/>
            <person name="Mortimer J.C."/>
            <person name="Mutuku J.M."/>
            <person name="Nomura T."/>
            <person name="Sasaki-Sekimoto Y."/>
            <person name="Seto Y."/>
            <person name="Wang Y."/>
            <person name="Wakatake T."/>
            <person name="Sakakibara H."/>
            <person name="Demura T."/>
            <person name="Yamaguchi S."/>
            <person name="Yoneyama K."/>
            <person name="Manabe R.I."/>
            <person name="Nelson D.C."/>
            <person name="Schulman A.H."/>
            <person name="Timko M.P."/>
            <person name="dePamphilis C.W."/>
            <person name="Choi D."/>
            <person name="Shirasu K."/>
        </authorList>
    </citation>
    <scope>NUCLEOTIDE SEQUENCE [LARGE SCALE GENOMIC DNA]</scope>
    <source>
        <strain evidence="2">cv. UVA1</strain>
    </source>
</reference>
<dbReference type="EMBL" id="BKCP01005183">
    <property type="protein sequence ID" value="GER36614.1"/>
    <property type="molecule type" value="Genomic_DNA"/>
</dbReference>
<accession>A0A5A7PV40</accession>
<evidence type="ECO:0000313" key="1">
    <source>
        <dbReference type="EMBL" id="GER36614.1"/>
    </source>
</evidence>
<dbReference type="AlphaFoldDB" id="A0A5A7PV40"/>
<organism evidence="1 2">
    <name type="scientific">Striga asiatica</name>
    <name type="common">Asiatic witchweed</name>
    <name type="synonym">Buchnera asiatica</name>
    <dbReference type="NCBI Taxonomy" id="4170"/>
    <lineage>
        <taxon>Eukaryota</taxon>
        <taxon>Viridiplantae</taxon>
        <taxon>Streptophyta</taxon>
        <taxon>Embryophyta</taxon>
        <taxon>Tracheophyta</taxon>
        <taxon>Spermatophyta</taxon>
        <taxon>Magnoliopsida</taxon>
        <taxon>eudicotyledons</taxon>
        <taxon>Gunneridae</taxon>
        <taxon>Pentapetalae</taxon>
        <taxon>asterids</taxon>
        <taxon>lamiids</taxon>
        <taxon>Lamiales</taxon>
        <taxon>Orobanchaceae</taxon>
        <taxon>Buchnereae</taxon>
        <taxon>Striga</taxon>
    </lineage>
</organism>
<keyword evidence="2" id="KW-1185">Reference proteome</keyword>
<comment type="caution">
    <text evidence="1">The sequence shown here is derived from an EMBL/GenBank/DDBJ whole genome shotgun (WGS) entry which is preliminary data.</text>
</comment>
<proteinExistence type="predicted"/>
<gene>
    <name evidence="1" type="ORF">STAS_12962</name>
</gene>
<evidence type="ECO:0000313" key="2">
    <source>
        <dbReference type="Proteomes" id="UP000325081"/>
    </source>
</evidence>